<keyword evidence="1" id="KW-0507">mRNA processing</keyword>
<name>A0ABQ7GAV6_DUNSA</name>
<evidence type="ECO:0000313" key="4">
    <source>
        <dbReference type="EMBL" id="KAF5831738.1"/>
    </source>
</evidence>
<protein>
    <submittedName>
        <fullName evidence="4">PWI domain-containing protein</fullName>
    </submittedName>
</protein>
<evidence type="ECO:0000256" key="1">
    <source>
        <dbReference type="ARBA" id="ARBA00022664"/>
    </source>
</evidence>
<dbReference type="Gene3D" id="1.20.1390.10">
    <property type="entry name" value="PWI domain"/>
    <property type="match status" value="1"/>
</dbReference>
<dbReference type="InterPro" id="IPR002483">
    <property type="entry name" value="PWI_dom"/>
</dbReference>
<keyword evidence="5" id="KW-1185">Reference proteome</keyword>
<dbReference type="SMART" id="SM00311">
    <property type="entry name" value="PWI"/>
    <property type="match status" value="1"/>
</dbReference>
<feature type="compositionally biased region" description="Basic and acidic residues" evidence="2">
    <location>
        <begin position="284"/>
        <end position="305"/>
    </location>
</feature>
<dbReference type="PROSITE" id="PS51025">
    <property type="entry name" value="PWI"/>
    <property type="match status" value="1"/>
</dbReference>
<comment type="caution">
    <text evidence="4">The sequence shown here is derived from an EMBL/GenBank/DDBJ whole genome shotgun (WGS) entry which is preliminary data.</text>
</comment>
<organism evidence="4 5">
    <name type="scientific">Dunaliella salina</name>
    <name type="common">Green alga</name>
    <name type="synonym">Protococcus salinus</name>
    <dbReference type="NCBI Taxonomy" id="3046"/>
    <lineage>
        <taxon>Eukaryota</taxon>
        <taxon>Viridiplantae</taxon>
        <taxon>Chlorophyta</taxon>
        <taxon>core chlorophytes</taxon>
        <taxon>Chlorophyceae</taxon>
        <taxon>CS clade</taxon>
        <taxon>Chlamydomonadales</taxon>
        <taxon>Dunaliellaceae</taxon>
        <taxon>Dunaliella</taxon>
    </lineage>
</organism>
<feature type="compositionally biased region" description="Basic and acidic residues" evidence="2">
    <location>
        <begin position="141"/>
        <end position="194"/>
    </location>
</feature>
<sequence>MSGVGGFRGVSAEQDVRYINKEKKAMAAMKFPKELDKKVNIKYLRTKPGWAVIKEWIAKRITQLLGLEEEVLIGMVFNLLEDNEPIDPKKMHVDLLPFLEKNTSLFMKELWNMVASAQEDPSDSGLPRVLLEEKKAEMEARRRAEQELKAPVKAEVKAEEDMRSSGRDKEERSRDKDAHRDSRGSRREGRDEGKRSRRSRSRSRSPGLRDRMRQQARRHRSPSRSVSRERTKRRARTPSASPSGSDRSEERPRHVDEKVLRSSSKMEARESTLSSDPFKTHALPIHDRARQAEQEEQTQQKREAQQEGEAQQAGHSGSDDEDEELRAMRLKAQESAKSAQRASSGAQHEAKH</sequence>
<evidence type="ECO:0000313" key="5">
    <source>
        <dbReference type="Proteomes" id="UP000815325"/>
    </source>
</evidence>
<dbReference type="Proteomes" id="UP000815325">
    <property type="component" value="Unassembled WGS sequence"/>
</dbReference>
<dbReference type="PANTHER" id="PTHR23148">
    <property type="entry name" value="SERINE/ARGININE REGULATED NUCLEAR MATRIX PROTEIN"/>
    <property type="match status" value="1"/>
</dbReference>
<proteinExistence type="predicted"/>
<feature type="compositionally biased region" description="Polar residues" evidence="2">
    <location>
        <begin position="335"/>
        <end position="346"/>
    </location>
</feature>
<evidence type="ECO:0000259" key="3">
    <source>
        <dbReference type="PROSITE" id="PS51025"/>
    </source>
</evidence>
<feature type="region of interest" description="Disordered" evidence="2">
    <location>
        <begin position="141"/>
        <end position="352"/>
    </location>
</feature>
<dbReference type="Pfam" id="PF01480">
    <property type="entry name" value="PWI"/>
    <property type="match status" value="1"/>
</dbReference>
<accession>A0ABQ7GAV6</accession>
<dbReference type="InterPro" id="IPR052225">
    <property type="entry name" value="Ser/Arg_repetitive_matrix"/>
</dbReference>
<reference evidence="4" key="1">
    <citation type="submission" date="2017-08" db="EMBL/GenBank/DDBJ databases">
        <authorList>
            <person name="Polle J.E."/>
            <person name="Barry K."/>
            <person name="Cushman J."/>
            <person name="Schmutz J."/>
            <person name="Tran D."/>
            <person name="Hathwaick L.T."/>
            <person name="Yim W.C."/>
            <person name="Jenkins J."/>
            <person name="Mckie-Krisberg Z.M."/>
            <person name="Prochnik S."/>
            <person name="Lindquist E."/>
            <person name="Dockter R.B."/>
            <person name="Adam C."/>
            <person name="Molina H."/>
            <person name="Bunkerborg J."/>
            <person name="Jin E."/>
            <person name="Buchheim M."/>
            <person name="Magnuson J."/>
        </authorList>
    </citation>
    <scope>NUCLEOTIDE SEQUENCE</scope>
    <source>
        <strain evidence="4">CCAP 19/18</strain>
    </source>
</reference>
<dbReference type="EMBL" id="MU069925">
    <property type="protein sequence ID" value="KAF5831738.1"/>
    <property type="molecule type" value="Genomic_DNA"/>
</dbReference>
<dbReference type="InterPro" id="IPR036483">
    <property type="entry name" value="PWI_dom_sf"/>
</dbReference>
<gene>
    <name evidence="4" type="ORF">DUNSADRAFT_12685</name>
</gene>
<evidence type="ECO:0000256" key="2">
    <source>
        <dbReference type="SAM" id="MobiDB-lite"/>
    </source>
</evidence>
<dbReference type="PANTHER" id="PTHR23148:SF0">
    <property type="entry name" value="SERINE_ARGININE REPETITIVE MATRIX PROTEIN 1"/>
    <property type="match status" value="1"/>
</dbReference>
<feature type="domain" description="PWI" evidence="3">
    <location>
        <begin position="28"/>
        <end position="133"/>
    </location>
</feature>
<feature type="compositionally biased region" description="Basic and acidic residues" evidence="2">
    <location>
        <begin position="246"/>
        <end position="270"/>
    </location>
</feature>
<feature type="compositionally biased region" description="Basic and acidic residues" evidence="2">
    <location>
        <begin position="325"/>
        <end position="334"/>
    </location>
</feature>
<dbReference type="SUPFAM" id="SSF101233">
    <property type="entry name" value="PWI domain"/>
    <property type="match status" value="1"/>
</dbReference>